<dbReference type="STRING" id="1781255.BH720_20560"/>
<dbReference type="RefSeq" id="WP_069969095.1">
    <property type="nucleotide sequence ID" value="NZ_CM124774.1"/>
</dbReference>
<organism evidence="2">
    <name type="scientific">Desertifilum tharense IPPAS B-1220</name>
    <dbReference type="NCBI Taxonomy" id="1781255"/>
    <lineage>
        <taxon>Bacteria</taxon>
        <taxon>Bacillati</taxon>
        <taxon>Cyanobacteriota</taxon>
        <taxon>Cyanophyceae</taxon>
        <taxon>Desertifilales</taxon>
        <taxon>Desertifilaceae</taxon>
        <taxon>Desertifilum</taxon>
    </lineage>
</organism>
<feature type="domain" description="CHAT" evidence="1">
    <location>
        <begin position="36"/>
        <end position="161"/>
    </location>
</feature>
<dbReference type="Pfam" id="PF12770">
    <property type="entry name" value="CHAT"/>
    <property type="match status" value="1"/>
</dbReference>
<dbReference type="EMBL" id="MJGC01000094">
    <property type="protein sequence ID" value="OEJ73276.1"/>
    <property type="molecule type" value="Genomic_DNA"/>
</dbReference>
<protein>
    <recommendedName>
        <fullName evidence="1">CHAT domain-containing protein</fullName>
    </recommendedName>
</protein>
<evidence type="ECO:0000313" key="2">
    <source>
        <dbReference type="EMBL" id="OEJ73276.1"/>
    </source>
</evidence>
<comment type="caution">
    <text evidence="2">The sequence shown here is derived from an EMBL/GenBank/DDBJ whole genome shotgun (WGS) entry which is preliminary data.</text>
</comment>
<name>A0A1E5QF15_9CYAN</name>
<dbReference type="AlphaFoldDB" id="A0A1E5QF15"/>
<sequence length="403" mass="43395">MKTTILILAANPQGTSALALMSEIRHISEGLKRSLHRDSFNLEQRVAVRPGDLQIALRETKPRIVHFCGHGTGEQGLVLENDAGQSQCVSTEALASLFGLIGNWVECVILNACFSEVQAKAIVEQVNYVIGMRQAILDRSAIAFTTGFYEALGSGDSIERAYHFGCNRIQLEIPHSLTSRKGTVVEAGKPEIIDEHQIPVFLEKALLTPFQPILNSHSIDREATPMQNNINLIGSSNTNLTGSGTINTYSAPNNVERNQVINNNNDSSRKMEINGNIGGDFNASGQALNFGEMEISGTVTNTIEQPEKAETPEAPQLAELLKQLQAAIETNPDLSEEDKEVALEQVKVLAEAGQNPQAGGLQKASKTAMKIIKGTLVGLPTATKLIEQCNQLLPAIAGLLGLA</sequence>
<evidence type="ECO:0000259" key="1">
    <source>
        <dbReference type="Pfam" id="PF12770"/>
    </source>
</evidence>
<dbReference type="InterPro" id="IPR024983">
    <property type="entry name" value="CHAT_dom"/>
</dbReference>
<reference evidence="2" key="1">
    <citation type="submission" date="2016-09" db="EMBL/GenBank/DDBJ databases">
        <title>Draft genome of thermotolerant cyanobacterium Desertifilum sp. strain IPPAS B-1220.</title>
        <authorList>
            <person name="Sinetova M.A."/>
            <person name="Bolakhan K."/>
            <person name="Zayadan B.K."/>
            <person name="Mironov K.S."/>
            <person name="Ustinova V."/>
            <person name="Kupriyanova E.V."/>
            <person name="Sidorov R.A."/>
            <person name="Skrypnik A.N."/>
            <person name="Gogoleva N.E."/>
            <person name="Gogolev Y.V."/>
            <person name="Los D.A."/>
        </authorList>
    </citation>
    <scope>NUCLEOTIDE SEQUENCE [LARGE SCALE GENOMIC DNA]</scope>
    <source>
        <strain evidence="2">IPPAS B-1220</strain>
    </source>
</reference>
<proteinExistence type="predicted"/>
<gene>
    <name evidence="2" type="ORF">BH720_20560</name>
</gene>
<accession>A0A1E5QF15</accession>